<protein>
    <submittedName>
        <fullName evidence="2">Uncharacterized protein</fullName>
    </submittedName>
</protein>
<evidence type="ECO:0000313" key="3">
    <source>
        <dbReference type="Proteomes" id="UP000324222"/>
    </source>
</evidence>
<proteinExistence type="predicted"/>
<evidence type="ECO:0000313" key="2">
    <source>
        <dbReference type="EMBL" id="MPC29554.1"/>
    </source>
</evidence>
<dbReference type="AlphaFoldDB" id="A0A5B7E9U0"/>
<sequence>MIDDSVKGGNGRRAISLVFCVPSRGAISVRHMLSLPFFVATGPEDAITGTTAARRRQGSAGQSRKGKDNVSVSSLSKKCMEMYQNGGITVEYLKVLACASYKAIVTN</sequence>
<name>A0A5B7E9U0_PORTR</name>
<evidence type="ECO:0000256" key="1">
    <source>
        <dbReference type="SAM" id="MobiDB-lite"/>
    </source>
</evidence>
<dbReference type="Proteomes" id="UP000324222">
    <property type="component" value="Unassembled WGS sequence"/>
</dbReference>
<accession>A0A5B7E9U0</accession>
<keyword evidence="3" id="KW-1185">Reference proteome</keyword>
<dbReference type="EMBL" id="VSRR010002091">
    <property type="protein sequence ID" value="MPC29554.1"/>
    <property type="molecule type" value="Genomic_DNA"/>
</dbReference>
<reference evidence="2 3" key="1">
    <citation type="submission" date="2019-05" db="EMBL/GenBank/DDBJ databases">
        <title>Another draft genome of Portunus trituberculatus and its Hox gene families provides insights of decapod evolution.</title>
        <authorList>
            <person name="Jeong J.-H."/>
            <person name="Song I."/>
            <person name="Kim S."/>
            <person name="Choi T."/>
            <person name="Kim D."/>
            <person name="Ryu S."/>
            <person name="Kim W."/>
        </authorList>
    </citation>
    <scope>NUCLEOTIDE SEQUENCE [LARGE SCALE GENOMIC DNA]</scope>
    <source>
        <tissue evidence="2">Muscle</tissue>
    </source>
</reference>
<feature type="region of interest" description="Disordered" evidence="1">
    <location>
        <begin position="49"/>
        <end position="71"/>
    </location>
</feature>
<comment type="caution">
    <text evidence="2">The sequence shown here is derived from an EMBL/GenBank/DDBJ whole genome shotgun (WGS) entry which is preliminary data.</text>
</comment>
<gene>
    <name evidence="2" type="ORF">E2C01_022796</name>
</gene>
<organism evidence="2 3">
    <name type="scientific">Portunus trituberculatus</name>
    <name type="common">Swimming crab</name>
    <name type="synonym">Neptunus trituberculatus</name>
    <dbReference type="NCBI Taxonomy" id="210409"/>
    <lineage>
        <taxon>Eukaryota</taxon>
        <taxon>Metazoa</taxon>
        <taxon>Ecdysozoa</taxon>
        <taxon>Arthropoda</taxon>
        <taxon>Crustacea</taxon>
        <taxon>Multicrustacea</taxon>
        <taxon>Malacostraca</taxon>
        <taxon>Eumalacostraca</taxon>
        <taxon>Eucarida</taxon>
        <taxon>Decapoda</taxon>
        <taxon>Pleocyemata</taxon>
        <taxon>Brachyura</taxon>
        <taxon>Eubrachyura</taxon>
        <taxon>Portunoidea</taxon>
        <taxon>Portunidae</taxon>
        <taxon>Portuninae</taxon>
        <taxon>Portunus</taxon>
    </lineage>
</organism>